<dbReference type="GO" id="GO:0006508">
    <property type="term" value="P:proteolysis"/>
    <property type="evidence" value="ECO:0007669"/>
    <property type="project" value="UniProtKB-KW"/>
</dbReference>
<keyword evidence="2" id="KW-0645">Protease</keyword>
<dbReference type="PROSITE" id="PS51352">
    <property type="entry name" value="THIOREDOXIN_2"/>
    <property type="match status" value="1"/>
</dbReference>
<reference evidence="7 8" key="1">
    <citation type="submission" date="2019-04" db="EMBL/GenBank/DDBJ databases">
        <title>Comparative genomics and transcriptomics to analyze fruiting body development in filamentous ascomycetes.</title>
        <authorList>
            <consortium name="DOE Joint Genome Institute"/>
            <person name="Lutkenhaus R."/>
            <person name="Traeger S."/>
            <person name="Breuer J."/>
            <person name="Kuo A."/>
            <person name="Lipzen A."/>
            <person name="Pangilinan J."/>
            <person name="Dilworth D."/>
            <person name="Sandor L."/>
            <person name="Poggeler S."/>
            <person name="Barry K."/>
            <person name="Grigoriev I.V."/>
            <person name="Nowrousian M."/>
        </authorList>
    </citation>
    <scope>NUCLEOTIDE SEQUENCE [LARGE SCALE GENOMIC DNA]</scope>
    <source>
        <strain evidence="7 8">CBS 389.68</strain>
    </source>
</reference>
<dbReference type="GO" id="GO:0008233">
    <property type="term" value="F:peptidase activity"/>
    <property type="evidence" value="ECO:0007669"/>
    <property type="project" value="UniProtKB-KW"/>
</dbReference>
<dbReference type="CDD" id="cd02947">
    <property type="entry name" value="TRX_family"/>
    <property type="match status" value="1"/>
</dbReference>
<dbReference type="Proteomes" id="UP000298138">
    <property type="component" value="Unassembled WGS sequence"/>
</dbReference>
<dbReference type="PROSITE" id="PS51396">
    <property type="entry name" value="PUL"/>
    <property type="match status" value="1"/>
</dbReference>
<proteinExistence type="inferred from homology"/>
<gene>
    <name evidence="7" type="ORF">EX30DRAFT_336557</name>
</gene>
<evidence type="ECO:0000259" key="6">
    <source>
        <dbReference type="PROSITE" id="PS51858"/>
    </source>
</evidence>
<dbReference type="InterPro" id="IPR042266">
    <property type="entry name" value="PPPDE_sf"/>
</dbReference>
<dbReference type="InterPro" id="IPR036249">
    <property type="entry name" value="Thioredoxin-like_sf"/>
</dbReference>
<dbReference type="Pfam" id="PF00085">
    <property type="entry name" value="Thioredoxin"/>
    <property type="match status" value="1"/>
</dbReference>
<sequence>MTDSRLVQLYVYDLSQGLARQFSMQMVGIQIDAVYHTSIVLGGAEYYYGHGINTSCPGATHHGQPMEIFSLGDTSLPDEIIIEYIDSMRSEYTPESYDLFTHNCNNFTADLAMFLCGRSIPEHIKNLPQTVLQTPFGQMLRPALERQLRPIVNSPPPSYSQPIPAPSSVMVQTVSSLSDFDRLLKTAESKCLIAFFTSATCPPCKTVYPHFEQLAEETGEKAVFIKVDIGMAYSVGERYSIRATPTFITWSKGQRLDTWAGASPTDLKTYVQMMLTATYPVHPHTNLKLPTLMSTPKRSITFAKIPPFDKVTAKLGAIAETPEVSTLIDFLQKLSTKGPSDAPIPDLPKLAAFIQQSYKTTDPTLLFPLIDIFRASLSDPRISGWFAEEKDHATIHALLTHASTHETPYPLHLISLQSLCNLFTTPLFPTHLLTPPLLSLLLPLATASLLSTTHLSLRAAASNLIFNIALHIHLQRCTKQKEVLDDASLVELGVGVVEGIQREKEGKEVVKAAVVALAWLVYGVERGSELADILGIVEAGEVVRGAEEKGLLEGGLAKEVVGLLGVTLE</sequence>
<dbReference type="InParanoid" id="A0A4S2MI56"/>
<dbReference type="Pfam" id="PF05903">
    <property type="entry name" value="Peptidase_C97"/>
    <property type="match status" value="1"/>
</dbReference>
<dbReference type="Gene3D" id="3.90.1720.30">
    <property type="entry name" value="PPPDE domains"/>
    <property type="match status" value="1"/>
</dbReference>
<dbReference type="InterPro" id="IPR013535">
    <property type="entry name" value="PUL_dom"/>
</dbReference>
<evidence type="ECO:0000256" key="2">
    <source>
        <dbReference type="ARBA" id="ARBA00022670"/>
    </source>
</evidence>
<dbReference type="InterPro" id="IPR011989">
    <property type="entry name" value="ARM-like"/>
</dbReference>
<dbReference type="EMBL" id="ML220177">
    <property type="protein sequence ID" value="TGZ76463.1"/>
    <property type="molecule type" value="Genomic_DNA"/>
</dbReference>
<feature type="domain" description="PPPDE" evidence="6">
    <location>
        <begin position="5"/>
        <end position="145"/>
    </location>
</feature>
<evidence type="ECO:0000256" key="3">
    <source>
        <dbReference type="ARBA" id="ARBA00022801"/>
    </source>
</evidence>
<dbReference type="AlphaFoldDB" id="A0A4S2MI56"/>
<keyword evidence="3" id="KW-0378">Hydrolase</keyword>
<dbReference type="PROSITE" id="PS00194">
    <property type="entry name" value="THIOREDOXIN_1"/>
    <property type="match status" value="1"/>
</dbReference>
<name>A0A4S2MI56_9PEZI</name>
<protein>
    <submittedName>
        <fullName evidence="7">DUF862-domain-containing protein</fullName>
    </submittedName>
</protein>
<dbReference type="PANTHER" id="PTHR12378:SF7">
    <property type="entry name" value="DESUMOYLATING ISOPEPTIDASE 1"/>
    <property type="match status" value="1"/>
</dbReference>
<dbReference type="Gene3D" id="3.40.30.10">
    <property type="entry name" value="Glutaredoxin"/>
    <property type="match status" value="1"/>
</dbReference>
<evidence type="ECO:0000259" key="4">
    <source>
        <dbReference type="PROSITE" id="PS51352"/>
    </source>
</evidence>
<dbReference type="GO" id="GO:0070646">
    <property type="term" value="P:protein modification by small protein removal"/>
    <property type="evidence" value="ECO:0007669"/>
    <property type="project" value="TreeGrafter"/>
</dbReference>
<evidence type="ECO:0000256" key="1">
    <source>
        <dbReference type="ARBA" id="ARBA00008140"/>
    </source>
</evidence>
<dbReference type="InterPro" id="IPR017937">
    <property type="entry name" value="Thioredoxin_CS"/>
</dbReference>
<dbReference type="PANTHER" id="PTHR12378">
    <property type="entry name" value="DESUMOYLATING ISOPEPTIDASE"/>
    <property type="match status" value="1"/>
</dbReference>
<feature type="domain" description="Thioredoxin" evidence="4">
    <location>
        <begin position="150"/>
        <end position="276"/>
    </location>
</feature>
<organism evidence="7 8">
    <name type="scientific">Ascodesmis nigricans</name>
    <dbReference type="NCBI Taxonomy" id="341454"/>
    <lineage>
        <taxon>Eukaryota</taxon>
        <taxon>Fungi</taxon>
        <taxon>Dikarya</taxon>
        <taxon>Ascomycota</taxon>
        <taxon>Pezizomycotina</taxon>
        <taxon>Pezizomycetes</taxon>
        <taxon>Pezizales</taxon>
        <taxon>Ascodesmidaceae</taxon>
        <taxon>Ascodesmis</taxon>
    </lineage>
</organism>
<dbReference type="PROSITE" id="PS51858">
    <property type="entry name" value="PPPDE"/>
    <property type="match status" value="1"/>
</dbReference>
<accession>A0A4S2MI56</accession>
<feature type="domain" description="PUL" evidence="5">
    <location>
        <begin position="293"/>
        <end position="567"/>
    </location>
</feature>
<dbReference type="Gene3D" id="1.25.10.10">
    <property type="entry name" value="Leucine-rich Repeat Variant"/>
    <property type="match status" value="1"/>
</dbReference>
<dbReference type="STRING" id="341454.A0A4S2MI56"/>
<dbReference type="SMART" id="SM01179">
    <property type="entry name" value="DUF862"/>
    <property type="match status" value="1"/>
</dbReference>
<comment type="similarity">
    <text evidence="1">Belongs to the DeSI family.</text>
</comment>
<dbReference type="Pfam" id="PF08324">
    <property type="entry name" value="PUL"/>
    <property type="match status" value="1"/>
</dbReference>
<dbReference type="InterPro" id="IPR008580">
    <property type="entry name" value="PPPDE_dom"/>
</dbReference>
<evidence type="ECO:0000313" key="7">
    <source>
        <dbReference type="EMBL" id="TGZ76463.1"/>
    </source>
</evidence>
<evidence type="ECO:0000259" key="5">
    <source>
        <dbReference type="PROSITE" id="PS51396"/>
    </source>
</evidence>
<dbReference type="InterPro" id="IPR013766">
    <property type="entry name" value="Thioredoxin_domain"/>
</dbReference>
<evidence type="ECO:0000313" key="8">
    <source>
        <dbReference type="Proteomes" id="UP000298138"/>
    </source>
</evidence>
<dbReference type="SUPFAM" id="SSF52833">
    <property type="entry name" value="Thioredoxin-like"/>
    <property type="match status" value="1"/>
</dbReference>
<keyword evidence="8" id="KW-1185">Reference proteome</keyword>
<dbReference type="OrthoDB" id="21221at2759"/>